<dbReference type="Proteomes" id="UP000282674">
    <property type="component" value="Unassembled WGS sequence"/>
</dbReference>
<evidence type="ECO:0000256" key="2">
    <source>
        <dbReference type="ARBA" id="ARBA00004141"/>
    </source>
</evidence>
<evidence type="ECO:0000256" key="10">
    <source>
        <dbReference type="ARBA" id="ARBA00023004"/>
    </source>
</evidence>
<keyword evidence="8 14" id="KW-1133">Transmembrane helix</keyword>
<comment type="cofactor">
    <cofactor evidence="1">
        <name>FAD</name>
        <dbReference type="ChEBI" id="CHEBI:57692"/>
    </cofactor>
</comment>
<dbReference type="EMBL" id="RFFG01000024">
    <property type="protein sequence ID" value="RMI43667.1"/>
    <property type="molecule type" value="Genomic_DNA"/>
</dbReference>
<keyword evidence="5" id="KW-0001">2Fe-2S</keyword>
<evidence type="ECO:0000256" key="9">
    <source>
        <dbReference type="ARBA" id="ARBA00023002"/>
    </source>
</evidence>
<dbReference type="PANTHER" id="PTHR47354:SF8">
    <property type="entry name" value="1,2-PHENYLACETYL-COA EPOXIDASE, SUBUNIT E"/>
    <property type="match status" value="1"/>
</dbReference>
<keyword evidence="10" id="KW-0408">Iron</keyword>
<organism evidence="16 17">
    <name type="scientific">Actinomadura harenae</name>
    <dbReference type="NCBI Taxonomy" id="2483351"/>
    <lineage>
        <taxon>Bacteria</taxon>
        <taxon>Bacillati</taxon>
        <taxon>Actinomycetota</taxon>
        <taxon>Actinomycetes</taxon>
        <taxon>Streptosporangiales</taxon>
        <taxon>Thermomonosporaceae</taxon>
        <taxon>Actinomadura</taxon>
    </lineage>
</organism>
<dbReference type="InterPro" id="IPR013130">
    <property type="entry name" value="Fe3_Rdtase_TM_dom"/>
</dbReference>
<keyword evidence="12 14" id="KW-0472">Membrane</keyword>
<keyword evidence="11" id="KW-0411">Iron-sulfur</keyword>
<reference evidence="16 17" key="1">
    <citation type="submission" date="2018-10" db="EMBL/GenBank/DDBJ databases">
        <title>Isolation from soil.</title>
        <authorList>
            <person name="Hu J."/>
        </authorList>
    </citation>
    <scope>NUCLEOTIDE SEQUENCE [LARGE SCALE GENOMIC DNA]</scope>
    <source>
        <strain evidence="16 17">NEAU-Ht49</strain>
    </source>
</reference>
<dbReference type="InterPro" id="IPR017927">
    <property type="entry name" value="FAD-bd_FR_type"/>
</dbReference>
<evidence type="ECO:0000256" key="5">
    <source>
        <dbReference type="ARBA" id="ARBA00022714"/>
    </source>
</evidence>
<evidence type="ECO:0000313" key="16">
    <source>
        <dbReference type="EMBL" id="RMI43667.1"/>
    </source>
</evidence>
<dbReference type="GO" id="GO:0016020">
    <property type="term" value="C:membrane"/>
    <property type="evidence" value="ECO:0007669"/>
    <property type="project" value="UniProtKB-SubCell"/>
</dbReference>
<evidence type="ECO:0000256" key="12">
    <source>
        <dbReference type="ARBA" id="ARBA00023136"/>
    </source>
</evidence>
<comment type="caution">
    <text evidence="16">The sequence shown here is derived from an EMBL/GenBank/DDBJ whole genome shotgun (WGS) entry which is preliminary data.</text>
</comment>
<dbReference type="PROSITE" id="PS51384">
    <property type="entry name" value="FAD_FR"/>
    <property type="match status" value="1"/>
</dbReference>
<dbReference type="Pfam" id="PF00175">
    <property type="entry name" value="NAD_binding_1"/>
    <property type="match status" value="1"/>
</dbReference>
<dbReference type="Gene3D" id="3.40.50.80">
    <property type="entry name" value="Nucleotide-binding domain of ferredoxin-NADP reductase (FNR) module"/>
    <property type="match status" value="1"/>
</dbReference>
<feature type="transmembrane region" description="Helical" evidence="14">
    <location>
        <begin position="176"/>
        <end position="195"/>
    </location>
</feature>
<evidence type="ECO:0000313" key="17">
    <source>
        <dbReference type="Proteomes" id="UP000282674"/>
    </source>
</evidence>
<gene>
    <name evidence="16" type="ORF">EBO15_15645</name>
</gene>
<feature type="transmembrane region" description="Helical" evidence="14">
    <location>
        <begin position="207"/>
        <end position="227"/>
    </location>
</feature>
<evidence type="ECO:0000256" key="11">
    <source>
        <dbReference type="ARBA" id="ARBA00023014"/>
    </source>
</evidence>
<protein>
    <submittedName>
        <fullName evidence="16">Ferric reductase</fullName>
    </submittedName>
</protein>
<evidence type="ECO:0000256" key="13">
    <source>
        <dbReference type="SAM" id="MobiDB-lite"/>
    </source>
</evidence>
<feature type="region of interest" description="Disordered" evidence="13">
    <location>
        <begin position="1"/>
        <end position="20"/>
    </location>
</feature>
<dbReference type="InterPro" id="IPR017938">
    <property type="entry name" value="Riboflavin_synthase-like_b-brl"/>
</dbReference>
<feature type="transmembrane region" description="Helical" evidence="14">
    <location>
        <begin position="144"/>
        <end position="164"/>
    </location>
</feature>
<dbReference type="Gene3D" id="2.40.30.10">
    <property type="entry name" value="Translation factors"/>
    <property type="match status" value="1"/>
</dbReference>
<evidence type="ECO:0000256" key="3">
    <source>
        <dbReference type="ARBA" id="ARBA00022630"/>
    </source>
</evidence>
<dbReference type="OrthoDB" id="9801223at2"/>
<evidence type="ECO:0000256" key="1">
    <source>
        <dbReference type="ARBA" id="ARBA00001974"/>
    </source>
</evidence>
<dbReference type="AlphaFoldDB" id="A0A3M2M217"/>
<dbReference type="InterPro" id="IPR039261">
    <property type="entry name" value="FNR_nucleotide-bd"/>
</dbReference>
<comment type="subcellular location">
    <subcellularLocation>
        <location evidence="2">Membrane</location>
        <topology evidence="2">Multi-pass membrane protein</topology>
    </subcellularLocation>
</comment>
<proteinExistence type="predicted"/>
<keyword evidence="9" id="KW-0560">Oxidoreductase</keyword>
<feature type="transmembrane region" description="Helical" evidence="14">
    <location>
        <begin position="65"/>
        <end position="86"/>
    </location>
</feature>
<keyword evidence="7" id="KW-0274">FAD</keyword>
<dbReference type="PANTHER" id="PTHR47354">
    <property type="entry name" value="NADH OXIDOREDUCTASE HCR"/>
    <property type="match status" value="1"/>
</dbReference>
<keyword evidence="17" id="KW-1185">Reference proteome</keyword>
<evidence type="ECO:0000256" key="14">
    <source>
        <dbReference type="SAM" id="Phobius"/>
    </source>
</evidence>
<keyword evidence="6" id="KW-0479">Metal-binding</keyword>
<accession>A0A3M2M217</accession>
<dbReference type="RefSeq" id="WP_122195125.1">
    <property type="nucleotide sequence ID" value="NZ_JBHSKC010000008.1"/>
</dbReference>
<feature type="transmembrane region" description="Helical" evidence="14">
    <location>
        <begin position="106"/>
        <end position="124"/>
    </location>
</feature>
<dbReference type="InterPro" id="IPR050415">
    <property type="entry name" value="MRET"/>
</dbReference>
<evidence type="ECO:0000256" key="4">
    <source>
        <dbReference type="ARBA" id="ARBA00022692"/>
    </source>
</evidence>
<dbReference type="GO" id="GO:0051537">
    <property type="term" value="F:2 iron, 2 sulfur cluster binding"/>
    <property type="evidence" value="ECO:0007669"/>
    <property type="project" value="UniProtKB-KW"/>
</dbReference>
<dbReference type="SUPFAM" id="SSF63380">
    <property type="entry name" value="Riboflavin synthase domain-like"/>
    <property type="match status" value="1"/>
</dbReference>
<dbReference type="GO" id="GO:0046872">
    <property type="term" value="F:metal ion binding"/>
    <property type="evidence" value="ECO:0007669"/>
    <property type="project" value="UniProtKB-KW"/>
</dbReference>
<dbReference type="InterPro" id="IPR001433">
    <property type="entry name" value="OxRdtase_FAD/NAD-bd"/>
</dbReference>
<dbReference type="GO" id="GO:0050660">
    <property type="term" value="F:flavin adenine dinucleotide binding"/>
    <property type="evidence" value="ECO:0007669"/>
    <property type="project" value="TreeGrafter"/>
</dbReference>
<evidence type="ECO:0000259" key="15">
    <source>
        <dbReference type="PROSITE" id="PS51384"/>
    </source>
</evidence>
<dbReference type="Pfam" id="PF01794">
    <property type="entry name" value="Ferric_reduct"/>
    <property type="match status" value="1"/>
</dbReference>
<dbReference type="SUPFAM" id="SSF52343">
    <property type="entry name" value="Ferredoxin reductase-like, C-terminal NADP-linked domain"/>
    <property type="match status" value="1"/>
</dbReference>
<dbReference type="GO" id="GO:0016491">
    <property type="term" value="F:oxidoreductase activity"/>
    <property type="evidence" value="ECO:0007669"/>
    <property type="project" value="UniProtKB-KW"/>
</dbReference>
<name>A0A3M2M217_9ACTN</name>
<keyword evidence="4 14" id="KW-0812">Transmembrane</keyword>
<sequence length="455" mass="50476">MTAVRSGHAVPSTRRTNAGPRRRGLRAGWVLGAIYAGALAVLALWWHGTDSVVGAAGWLTDGARITGLLAAYGCAVLLALMARVPALESGVGTDRLARWHAAGGRYTVCLAAAHIVLVIWGYALTDRKNVIAQTGDLVFHYPEMLKATLGTLLMFAVGITSARVARRRLRYEVWHLLHLGTYLSIFLVFFHQLANGAQFVDQPVARYFWYTLFIGVSLVLAWYRFAVPTTRNLRHRMRVSEVRFESPGVVSVYITGHRLDDLAARPGQFFRWRFLAPGMWWAANPYSLSAPARDGQLRITVKAAGDHSRGLVRLRPGTRVWAEGPYGAFTDTKQTRRRVLLLAGGVGITPLRALFETLRGDVTLIYLARRPEDLALRDELEAIAARRDRRVLCFVDDPAEYSLPLTGDSLRSVVPDVAERDVYLCGPPGMAHAAHRALREAGVPSRHVHHESFEF</sequence>
<dbReference type="CDD" id="cd06198">
    <property type="entry name" value="FNR_like_3"/>
    <property type="match status" value="1"/>
</dbReference>
<evidence type="ECO:0000256" key="8">
    <source>
        <dbReference type="ARBA" id="ARBA00022989"/>
    </source>
</evidence>
<evidence type="ECO:0000256" key="6">
    <source>
        <dbReference type="ARBA" id="ARBA00022723"/>
    </source>
</evidence>
<keyword evidence="3" id="KW-0285">Flavoprotein</keyword>
<evidence type="ECO:0000256" key="7">
    <source>
        <dbReference type="ARBA" id="ARBA00022827"/>
    </source>
</evidence>
<feature type="transmembrane region" description="Helical" evidence="14">
    <location>
        <begin position="24"/>
        <end position="45"/>
    </location>
</feature>
<feature type="domain" description="FAD-binding FR-type" evidence="15">
    <location>
        <begin position="232"/>
        <end position="332"/>
    </location>
</feature>